<dbReference type="SUPFAM" id="SSF51735">
    <property type="entry name" value="NAD(P)-binding Rossmann-fold domains"/>
    <property type="match status" value="1"/>
</dbReference>
<comment type="caution">
    <text evidence="1">The sequence shown here is derived from an EMBL/GenBank/DDBJ whole genome shotgun (WGS) entry which is preliminary data.</text>
</comment>
<accession>A0A953HSN0</accession>
<dbReference type="Proteomes" id="UP000753961">
    <property type="component" value="Unassembled WGS sequence"/>
</dbReference>
<sequence>MQTKTAILIGATGLVGSHVLEELDKHPGIGAIKVFSRRPVENGSHKMKEYLIDFEQIEDYKEQITGDVLFSCLGTTLKKAGSKENQFKIDVTYQDKFASFAAQNKIPAYFLVSAPNANTKSFFFYSRIKGELEERIKAYPFDRIRIFRPSVLTGSRPEVRPGEEWGAWFMNKIGRHLPFLRKYKPIPGAVVARAMIHEYFSPSDSRLESYDLQEIFELDAQ</sequence>
<name>A0A953HSN0_9BACT</name>
<reference evidence="1" key="1">
    <citation type="submission" date="2021-06" db="EMBL/GenBank/DDBJ databases">
        <title>44 bacteria genomes isolated from Dapeng, Shenzhen.</title>
        <authorList>
            <person name="Zheng W."/>
            <person name="Yu S."/>
            <person name="Huang Y."/>
        </authorList>
    </citation>
    <scope>NUCLEOTIDE SEQUENCE</scope>
    <source>
        <strain evidence="1">DP5N28-2</strain>
    </source>
</reference>
<protein>
    <submittedName>
        <fullName evidence="1">Oxidoreductase</fullName>
    </submittedName>
</protein>
<evidence type="ECO:0000313" key="1">
    <source>
        <dbReference type="EMBL" id="MBY5957650.1"/>
    </source>
</evidence>
<dbReference type="AlphaFoldDB" id="A0A953HSN0"/>
<dbReference type="PANTHER" id="PTHR14097:SF7">
    <property type="entry name" value="OXIDOREDUCTASE HTATIP2"/>
    <property type="match status" value="1"/>
</dbReference>
<dbReference type="InterPro" id="IPR036291">
    <property type="entry name" value="NAD(P)-bd_dom_sf"/>
</dbReference>
<keyword evidence="2" id="KW-1185">Reference proteome</keyword>
<dbReference type="RefSeq" id="WP_222579168.1">
    <property type="nucleotide sequence ID" value="NZ_JAHVHU010000005.1"/>
</dbReference>
<proteinExistence type="predicted"/>
<dbReference type="Gene3D" id="3.40.50.720">
    <property type="entry name" value="NAD(P)-binding Rossmann-like Domain"/>
    <property type="match status" value="1"/>
</dbReference>
<dbReference type="PANTHER" id="PTHR14097">
    <property type="entry name" value="OXIDOREDUCTASE HTATIP2"/>
    <property type="match status" value="1"/>
</dbReference>
<gene>
    <name evidence="1" type="ORF">KUV50_05885</name>
</gene>
<evidence type="ECO:0000313" key="2">
    <source>
        <dbReference type="Proteomes" id="UP000753961"/>
    </source>
</evidence>
<dbReference type="EMBL" id="JAHVHU010000005">
    <property type="protein sequence ID" value="MBY5957650.1"/>
    <property type="molecule type" value="Genomic_DNA"/>
</dbReference>
<organism evidence="1 2">
    <name type="scientific">Membranihabitans marinus</name>
    <dbReference type="NCBI Taxonomy" id="1227546"/>
    <lineage>
        <taxon>Bacteria</taxon>
        <taxon>Pseudomonadati</taxon>
        <taxon>Bacteroidota</taxon>
        <taxon>Saprospiria</taxon>
        <taxon>Saprospirales</taxon>
        <taxon>Saprospiraceae</taxon>
        <taxon>Membranihabitans</taxon>
    </lineage>
</organism>